<organism evidence="1 2">
    <name type="scientific">Bernardetia litoralis (strain ATCC 23117 / DSM 6794 / NBRC 15988 / NCIMB 1366 / Fx l1 / Sio-4)</name>
    <name type="common">Flexibacter litoralis</name>
    <dbReference type="NCBI Taxonomy" id="880071"/>
    <lineage>
        <taxon>Bacteria</taxon>
        <taxon>Pseudomonadati</taxon>
        <taxon>Bacteroidota</taxon>
        <taxon>Cytophagia</taxon>
        <taxon>Cytophagales</taxon>
        <taxon>Bernardetiaceae</taxon>
        <taxon>Bernardetia</taxon>
    </lineage>
</organism>
<dbReference type="HOGENOM" id="CLU_1812948_0_0_10"/>
<dbReference type="Proteomes" id="UP000006054">
    <property type="component" value="Chromosome"/>
</dbReference>
<dbReference type="EMBL" id="CP003345">
    <property type="protein sequence ID" value="AFM05697.1"/>
    <property type="molecule type" value="Genomic_DNA"/>
</dbReference>
<proteinExistence type="predicted"/>
<evidence type="ECO:0000313" key="1">
    <source>
        <dbReference type="EMBL" id="AFM05697.1"/>
    </source>
</evidence>
<protein>
    <submittedName>
        <fullName evidence="1">Uncharacterized protein</fullName>
    </submittedName>
</protein>
<dbReference type="KEGG" id="fli:Fleli_3373"/>
<evidence type="ECO:0000313" key="2">
    <source>
        <dbReference type="Proteomes" id="UP000006054"/>
    </source>
</evidence>
<dbReference type="AlphaFoldDB" id="I4AP12"/>
<name>I4AP12_BERLS</name>
<reference evidence="2" key="1">
    <citation type="submission" date="2012-06" db="EMBL/GenBank/DDBJ databases">
        <title>The complete genome of Flexibacter litoralis DSM 6794.</title>
        <authorList>
            <person name="Lucas S."/>
            <person name="Copeland A."/>
            <person name="Lapidus A."/>
            <person name="Glavina del Rio T."/>
            <person name="Dalin E."/>
            <person name="Tice H."/>
            <person name="Bruce D."/>
            <person name="Goodwin L."/>
            <person name="Pitluck S."/>
            <person name="Peters L."/>
            <person name="Ovchinnikova G."/>
            <person name="Lu M."/>
            <person name="Kyrpides N."/>
            <person name="Mavromatis K."/>
            <person name="Ivanova N."/>
            <person name="Brettin T."/>
            <person name="Detter J.C."/>
            <person name="Han C."/>
            <person name="Larimer F."/>
            <person name="Land M."/>
            <person name="Hauser L."/>
            <person name="Markowitz V."/>
            <person name="Cheng J.-F."/>
            <person name="Hugenholtz P."/>
            <person name="Woyke T."/>
            <person name="Wu D."/>
            <person name="Spring S."/>
            <person name="Lang E."/>
            <person name="Kopitz M."/>
            <person name="Brambilla E."/>
            <person name="Klenk H.-P."/>
            <person name="Eisen J.A."/>
        </authorList>
    </citation>
    <scope>NUCLEOTIDE SEQUENCE [LARGE SCALE GENOMIC DNA]</scope>
    <source>
        <strain evidence="2">ATCC 23117 / DSM 6794 / NBRC 15988 / NCIMB 1366 / Sio-4</strain>
    </source>
</reference>
<dbReference type="RefSeq" id="WP_014799124.1">
    <property type="nucleotide sequence ID" value="NC_018018.1"/>
</dbReference>
<accession>I4AP12</accession>
<keyword evidence="2" id="KW-1185">Reference proteome</keyword>
<sequence precursor="true">MKYLLFSTLIYLFSVTVCKSEISTNYTDTVLYKRSFIDTVVYVRFDSLGILSENSKNRVQNLFQKVRINGWKYDYISISMIYNEKYENGNIYIPLTAAKFVQEYIEKLFPYSKYQTIYIQMKNPKSMNVKHFIAEIRLHSPP</sequence>
<gene>
    <name evidence="1" type="ordered locus">Fleli_3373</name>
</gene>